<dbReference type="EMBL" id="BRZI01000005">
    <property type="protein sequence ID" value="GLD29286.1"/>
    <property type="molecule type" value="Genomic_DNA"/>
</dbReference>
<evidence type="ECO:0000313" key="2">
    <source>
        <dbReference type="EMBL" id="GLB86567.1"/>
    </source>
</evidence>
<gene>
    <name evidence="3" type="ORF">Mkiyose1413_11690</name>
    <name evidence="2" type="ORF">SRL2020028_58230</name>
</gene>
<keyword evidence="1" id="KW-0472">Membrane</keyword>
<evidence type="ECO:0000256" key="1">
    <source>
        <dbReference type="SAM" id="Phobius"/>
    </source>
</evidence>
<protein>
    <submittedName>
        <fullName evidence="3">Uncharacterized protein</fullName>
    </submittedName>
</protein>
<keyword evidence="4" id="KW-1185">Reference proteome</keyword>
<dbReference type="Proteomes" id="UP001064782">
    <property type="component" value="Unassembled WGS sequence"/>
</dbReference>
<dbReference type="RefSeq" id="WP_236976486.1">
    <property type="nucleotide sequence ID" value="NZ_BRXE01000152.1"/>
</dbReference>
<organism evidence="3 4">
    <name type="scientific">Mycobacterium kiyosense</name>
    <dbReference type="NCBI Taxonomy" id="2871094"/>
    <lineage>
        <taxon>Bacteria</taxon>
        <taxon>Bacillati</taxon>
        <taxon>Actinomycetota</taxon>
        <taxon>Actinomycetes</taxon>
        <taxon>Mycobacteriales</taxon>
        <taxon>Mycobacteriaceae</taxon>
        <taxon>Mycobacterium</taxon>
    </lineage>
</organism>
<keyword evidence="1" id="KW-0812">Transmembrane</keyword>
<dbReference type="GeneID" id="83629034"/>
<comment type="caution">
    <text evidence="3">The sequence shown here is derived from an EMBL/GenBank/DDBJ whole genome shotgun (WGS) entry which is preliminary data.</text>
</comment>
<feature type="transmembrane region" description="Helical" evidence="1">
    <location>
        <begin position="101"/>
        <end position="124"/>
    </location>
</feature>
<feature type="transmembrane region" description="Helical" evidence="1">
    <location>
        <begin position="69"/>
        <end position="95"/>
    </location>
</feature>
<feature type="transmembrane region" description="Helical" evidence="1">
    <location>
        <begin position="20"/>
        <end position="48"/>
    </location>
</feature>
<dbReference type="EMBL" id="BRXE01000152">
    <property type="protein sequence ID" value="GLB86567.1"/>
    <property type="molecule type" value="Genomic_DNA"/>
</dbReference>
<accession>A0A9P3Q1N5</accession>
<evidence type="ECO:0000313" key="4">
    <source>
        <dbReference type="Proteomes" id="UP001064782"/>
    </source>
</evidence>
<dbReference type="Proteomes" id="UP001165663">
    <property type="component" value="Unassembled WGS sequence"/>
</dbReference>
<sequence length="130" mass="13256">MHPQQPGYWPPPRRSSTDVGATVVLSIAQAVASAVAVVSAAALMLWLMMPICSDNCDSPQVDHFVHQTLTAAAVAGGGVVVALLLAGTGIAVAAARRSPMWIWPAAGLGIVLVTYGVSVGVWMAGLPAGR</sequence>
<dbReference type="AlphaFoldDB" id="A0A9P3Q1N5"/>
<keyword evidence="1" id="KW-1133">Transmembrane helix</keyword>
<name>A0A9P3Q1N5_9MYCO</name>
<proteinExistence type="predicted"/>
<reference evidence="3" key="1">
    <citation type="submission" date="2022-08" db="EMBL/GenBank/DDBJ databases">
        <title>Mycobacterium kiyosense sp. nov., scotochromogenic slow-glowing species isolated from respiratory specimens.</title>
        <authorList>
            <person name="Fukano H."/>
            <person name="Kazumi Y."/>
            <person name="Sakagami N."/>
            <person name="Ato M."/>
            <person name="Mitarai S."/>
            <person name="Hoshino Y."/>
        </authorList>
    </citation>
    <scope>NUCLEOTIDE SEQUENCE</scope>
    <source>
        <strain evidence="3">1413</strain>
        <strain evidence="2">SRL2020-028</strain>
    </source>
</reference>
<evidence type="ECO:0000313" key="3">
    <source>
        <dbReference type="EMBL" id="GLD29286.1"/>
    </source>
</evidence>